<keyword evidence="2" id="KW-1185">Reference proteome</keyword>
<evidence type="ECO:0000313" key="2">
    <source>
        <dbReference type="Proteomes" id="UP001151699"/>
    </source>
</evidence>
<dbReference type="AlphaFoldDB" id="A0A9Q0RYL9"/>
<dbReference type="Proteomes" id="UP001151699">
    <property type="component" value="Chromosome X"/>
</dbReference>
<name>A0A9Q0RYL9_9DIPT</name>
<protein>
    <submittedName>
        <fullName evidence="1">Uncharacterized protein</fullName>
    </submittedName>
</protein>
<gene>
    <name evidence="1" type="ORF">Bhyg_11708</name>
</gene>
<organism evidence="1 2">
    <name type="scientific">Pseudolycoriella hygida</name>
    <dbReference type="NCBI Taxonomy" id="35572"/>
    <lineage>
        <taxon>Eukaryota</taxon>
        <taxon>Metazoa</taxon>
        <taxon>Ecdysozoa</taxon>
        <taxon>Arthropoda</taxon>
        <taxon>Hexapoda</taxon>
        <taxon>Insecta</taxon>
        <taxon>Pterygota</taxon>
        <taxon>Neoptera</taxon>
        <taxon>Endopterygota</taxon>
        <taxon>Diptera</taxon>
        <taxon>Nematocera</taxon>
        <taxon>Sciaroidea</taxon>
        <taxon>Sciaridae</taxon>
        <taxon>Pseudolycoriella</taxon>
    </lineage>
</organism>
<dbReference type="EMBL" id="WJQU01000003">
    <property type="protein sequence ID" value="KAJ6638970.1"/>
    <property type="molecule type" value="Genomic_DNA"/>
</dbReference>
<reference evidence="1" key="1">
    <citation type="submission" date="2022-07" db="EMBL/GenBank/DDBJ databases">
        <authorList>
            <person name="Trinca V."/>
            <person name="Uliana J.V.C."/>
            <person name="Torres T.T."/>
            <person name="Ward R.J."/>
            <person name="Monesi N."/>
        </authorList>
    </citation>
    <scope>NUCLEOTIDE SEQUENCE</scope>
    <source>
        <strain evidence="1">HSMRA1968</strain>
        <tissue evidence="1">Whole embryos</tissue>
    </source>
</reference>
<dbReference type="OrthoDB" id="7763866at2759"/>
<sequence>MANRSQRTLAKSTCDEKKNLSKHHLILPNNKQICVETLLSQCANEEQIDRRFDAKLRIRLKKKKVALVKPKNFILKNEKLRPIVTANIKSGVFRSVELVSRKKKKSINIVPTNILYSQSSLSSRIQSIKNFCNDEWIVERTTQYMHNDWTRPVTSIDKEISISGDIDDRMKQTDISRNELKVVRSRNENENIMELVKKPTIHRLVTPDGFQLSTNAVSTLNRGFKQPLQHSDSKNYYQSDNLESLHETPISRTRFSRATRSPIKCDVDFDNFPIMHFQPNSIILENIDLMLPQKSAPSKNSFGNKNRCKTCNKVYLGRRKVMRHLKAFPEHDMQIPPKPTKLTESKSRIRTPIHSTLQTSDRLFDVLIQKIKNAPIDEKSHILFREISDFVEKLEAIRSQLLCDDNTHSSVEYLDKHCSKIFGTQEGNYHISLNILEQLASGIDPNEFASNATADPANQLDHNINVSLSSISESKIHLVEGISEESLLKTVDDLMRKEGRMGDGSFDNIEISDNAVEAVTLKNSGNTQPILNLSLDLFKFDGT</sequence>
<accession>A0A9Q0RYL9</accession>
<proteinExistence type="predicted"/>
<comment type="caution">
    <text evidence="1">The sequence shown here is derived from an EMBL/GenBank/DDBJ whole genome shotgun (WGS) entry which is preliminary data.</text>
</comment>
<evidence type="ECO:0000313" key="1">
    <source>
        <dbReference type="EMBL" id="KAJ6638970.1"/>
    </source>
</evidence>